<evidence type="ECO:0000313" key="2">
    <source>
        <dbReference type="Proteomes" id="UP000238479"/>
    </source>
</evidence>
<sequence length="55" mass="6378">MEERGRVDVTQTELIQIQPEDKRRGCSMRVAAQIQERITTERKNSMTRASSAKEQ</sequence>
<keyword evidence="2" id="KW-1185">Reference proteome</keyword>
<name>A0A2P6PFR1_ROSCH</name>
<accession>A0A2P6PFR1</accession>
<dbReference type="Proteomes" id="UP000238479">
    <property type="component" value="Chromosome 7"/>
</dbReference>
<gene>
    <name evidence="1" type="ORF">RchiOBHm_Chr7g0231751</name>
</gene>
<dbReference type="AlphaFoldDB" id="A0A2P6PFR1"/>
<evidence type="ECO:0000313" key="1">
    <source>
        <dbReference type="EMBL" id="PRQ20770.1"/>
    </source>
</evidence>
<organism evidence="1 2">
    <name type="scientific">Rosa chinensis</name>
    <name type="common">China rose</name>
    <dbReference type="NCBI Taxonomy" id="74649"/>
    <lineage>
        <taxon>Eukaryota</taxon>
        <taxon>Viridiplantae</taxon>
        <taxon>Streptophyta</taxon>
        <taxon>Embryophyta</taxon>
        <taxon>Tracheophyta</taxon>
        <taxon>Spermatophyta</taxon>
        <taxon>Magnoliopsida</taxon>
        <taxon>eudicotyledons</taxon>
        <taxon>Gunneridae</taxon>
        <taxon>Pentapetalae</taxon>
        <taxon>rosids</taxon>
        <taxon>fabids</taxon>
        <taxon>Rosales</taxon>
        <taxon>Rosaceae</taxon>
        <taxon>Rosoideae</taxon>
        <taxon>Rosoideae incertae sedis</taxon>
        <taxon>Rosa</taxon>
    </lineage>
</organism>
<dbReference type="Gramene" id="PRQ20770">
    <property type="protein sequence ID" value="PRQ20770"/>
    <property type="gene ID" value="RchiOBHm_Chr7g0231751"/>
</dbReference>
<proteinExistence type="predicted"/>
<protein>
    <submittedName>
        <fullName evidence="1">Uncharacterized protein</fullName>
    </submittedName>
</protein>
<dbReference type="EMBL" id="PDCK01000045">
    <property type="protein sequence ID" value="PRQ20770.1"/>
    <property type="molecule type" value="Genomic_DNA"/>
</dbReference>
<reference evidence="1 2" key="1">
    <citation type="journal article" date="2018" name="Nat. Genet.">
        <title>The Rosa genome provides new insights in the design of modern roses.</title>
        <authorList>
            <person name="Bendahmane M."/>
        </authorList>
    </citation>
    <scope>NUCLEOTIDE SEQUENCE [LARGE SCALE GENOMIC DNA]</scope>
    <source>
        <strain evidence="2">cv. Old Blush</strain>
    </source>
</reference>
<comment type="caution">
    <text evidence="1">The sequence shown here is derived from an EMBL/GenBank/DDBJ whole genome shotgun (WGS) entry which is preliminary data.</text>
</comment>